<evidence type="ECO:0000259" key="5">
    <source>
        <dbReference type="PROSITE" id="PS50987"/>
    </source>
</evidence>
<keyword evidence="1" id="KW-0059">Arsenical resistance</keyword>
<keyword evidence="2" id="KW-0805">Transcription regulation</keyword>
<keyword evidence="7" id="KW-1185">Reference proteome</keyword>
<dbReference type="SMART" id="SM00418">
    <property type="entry name" value="HTH_ARSR"/>
    <property type="match status" value="1"/>
</dbReference>
<dbReference type="PANTHER" id="PTHR43428:SF1">
    <property type="entry name" value="ARSENATE REDUCTASE"/>
    <property type="match status" value="1"/>
</dbReference>
<dbReference type="PRINTS" id="PR00778">
    <property type="entry name" value="HTHARSR"/>
</dbReference>
<dbReference type="InterPro" id="IPR023485">
    <property type="entry name" value="Ptyr_pPase"/>
</dbReference>
<dbReference type="Proteomes" id="UP000596074">
    <property type="component" value="Chromosome"/>
</dbReference>
<keyword evidence="3" id="KW-0238">DNA-binding</keyword>
<dbReference type="AlphaFoldDB" id="A0A9X7UUQ0"/>
<sequence>MKKSVLFLCSGNSARSQMAEAVLRQLAPEQFDAASAGTQPEGVDPRTLQVLEKAGIDTAGLASKAAAQFSDQHFDYVISLCDKAHQECKHWPGAGVIMAWDFPDPKASKDPLAFARTLQEISERLRLFVLVNSKQVSEQTKPLSAVEFYKALADETRLLSLLLIEQHGELCVCDLVTALDESQPKISRHLAQLRKSGILQDRRQGQWVHYSLHPLLEPWMREVLHTTRLNNTPLLQLPTQRVTAAQGCSTGAA</sequence>
<dbReference type="Pfam" id="PF01451">
    <property type="entry name" value="LMWPc"/>
    <property type="match status" value="1"/>
</dbReference>
<dbReference type="RefSeq" id="WP_420907148.1">
    <property type="nucleotide sequence ID" value="NZ_CP046056.1"/>
</dbReference>
<dbReference type="Gene3D" id="1.10.10.10">
    <property type="entry name" value="Winged helix-like DNA-binding domain superfamily/Winged helix DNA-binding domain"/>
    <property type="match status" value="1"/>
</dbReference>
<dbReference type="Pfam" id="PF01022">
    <property type="entry name" value="HTH_5"/>
    <property type="match status" value="1"/>
</dbReference>
<dbReference type="PROSITE" id="PS50987">
    <property type="entry name" value="HTH_ARSR_2"/>
    <property type="match status" value="1"/>
</dbReference>
<dbReference type="InterPro" id="IPR036390">
    <property type="entry name" value="WH_DNA-bd_sf"/>
</dbReference>
<name>A0A9X7UUQ0_9GAMM</name>
<dbReference type="PROSITE" id="PS00846">
    <property type="entry name" value="HTH_ARSR_1"/>
    <property type="match status" value="1"/>
</dbReference>
<dbReference type="NCBIfam" id="NF007528">
    <property type="entry name" value="PRK10141.1"/>
    <property type="match status" value="1"/>
</dbReference>
<dbReference type="PANTHER" id="PTHR43428">
    <property type="entry name" value="ARSENATE REDUCTASE"/>
    <property type="match status" value="1"/>
</dbReference>
<dbReference type="InterPro" id="IPR011991">
    <property type="entry name" value="ArsR-like_HTH"/>
</dbReference>
<dbReference type="FunFam" id="1.10.10.10:FF:000279">
    <property type="entry name" value="Transcriptional regulator, ArsR family"/>
    <property type="match status" value="1"/>
</dbReference>
<evidence type="ECO:0000256" key="1">
    <source>
        <dbReference type="ARBA" id="ARBA00022849"/>
    </source>
</evidence>
<dbReference type="InterPro" id="IPR036196">
    <property type="entry name" value="Ptyr_pPase_sf"/>
</dbReference>
<evidence type="ECO:0000256" key="4">
    <source>
        <dbReference type="ARBA" id="ARBA00023163"/>
    </source>
</evidence>
<accession>A0A9X7UUQ0</accession>
<evidence type="ECO:0000256" key="3">
    <source>
        <dbReference type="ARBA" id="ARBA00023125"/>
    </source>
</evidence>
<evidence type="ECO:0000313" key="7">
    <source>
        <dbReference type="Proteomes" id="UP000596074"/>
    </source>
</evidence>
<dbReference type="SUPFAM" id="SSF52788">
    <property type="entry name" value="Phosphotyrosine protein phosphatases I"/>
    <property type="match status" value="1"/>
</dbReference>
<dbReference type="GO" id="GO:0003700">
    <property type="term" value="F:DNA-binding transcription factor activity"/>
    <property type="evidence" value="ECO:0007669"/>
    <property type="project" value="InterPro"/>
</dbReference>
<feature type="domain" description="HTH arsR-type" evidence="5">
    <location>
        <begin position="137"/>
        <end position="231"/>
    </location>
</feature>
<evidence type="ECO:0000313" key="6">
    <source>
        <dbReference type="EMBL" id="QQD23208.1"/>
    </source>
</evidence>
<dbReference type="Gene3D" id="3.40.50.2300">
    <property type="match status" value="1"/>
</dbReference>
<evidence type="ECO:0000256" key="2">
    <source>
        <dbReference type="ARBA" id="ARBA00023015"/>
    </source>
</evidence>
<keyword evidence="4" id="KW-0804">Transcription</keyword>
<dbReference type="InterPro" id="IPR018334">
    <property type="entry name" value="ArsR_HTH"/>
</dbReference>
<dbReference type="CDD" id="cd16345">
    <property type="entry name" value="LMWP_ArsC"/>
    <property type="match status" value="1"/>
</dbReference>
<dbReference type="SUPFAM" id="SSF46785">
    <property type="entry name" value="Winged helix' DNA-binding domain"/>
    <property type="match status" value="1"/>
</dbReference>
<dbReference type="GO" id="GO:0003677">
    <property type="term" value="F:DNA binding"/>
    <property type="evidence" value="ECO:0007669"/>
    <property type="project" value="UniProtKB-KW"/>
</dbReference>
<dbReference type="InterPro" id="IPR001845">
    <property type="entry name" value="HTH_ArsR_DNA-bd_dom"/>
</dbReference>
<dbReference type="GO" id="GO:0046685">
    <property type="term" value="P:response to arsenic-containing substance"/>
    <property type="evidence" value="ECO:0007669"/>
    <property type="project" value="UniProtKB-KW"/>
</dbReference>
<dbReference type="InterPro" id="IPR036388">
    <property type="entry name" value="WH-like_DNA-bd_sf"/>
</dbReference>
<proteinExistence type="predicted"/>
<reference evidence="6 7" key="1">
    <citation type="submission" date="2019-11" db="EMBL/GenBank/DDBJ databases">
        <title>Venatorbacter sp. nov. a predator of Campylobacter and other Gram-negative bacteria.</title>
        <authorList>
            <person name="Saeedi A."/>
            <person name="Cummings N.J."/>
            <person name="Connerton I.F."/>
            <person name="Connerton P.L."/>
        </authorList>
    </citation>
    <scope>NUCLEOTIDE SEQUENCE [LARGE SCALE GENOMIC DNA]</scope>
    <source>
        <strain evidence="6">XL5</strain>
    </source>
</reference>
<dbReference type="CDD" id="cd00090">
    <property type="entry name" value="HTH_ARSR"/>
    <property type="match status" value="1"/>
</dbReference>
<dbReference type="KEGG" id="vcw:GJQ55_01400"/>
<gene>
    <name evidence="6" type="ORF">GJQ55_01400</name>
</gene>
<dbReference type="NCBIfam" id="NF033788">
    <property type="entry name" value="HTH_metalloreg"/>
    <property type="match status" value="1"/>
</dbReference>
<protein>
    <submittedName>
        <fullName evidence="6">Metalloregulator ArsR/SmtB family transcription factor</fullName>
    </submittedName>
</protein>
<organism evidence="6 7">
    <name type="scientific">Venatoribacter cucullus</name>
    <dbReference type="NCBI Taxonomy" id="2661630"/>
    <lineage>
        <taxon>Bacteria</taxon>
        <taxon>Pseudomonadati</taxon>
        <taxon>Pseudomonadota</taxon>
        <taxon>Gammaproteobacteria</taxon>
        <taxon>Oceanospirillales</taxon>
        <taxon>Oceanospirillaceae</taxon>
        <taxon>Venatoribacter</taxon>
    </lineage>
</organism>
<dbReference type="SMART" id="SM00226">
    <property type="entry name" value="LMWPc"/>
    <property type="match status" value="1"/>
</dbReference>
<dbReference type="EMBL" id="CP046056">
    <property type="protein sequence ID" value="QQD23208.1"/>
    <property type="molecule type" value="Genomic_DNA"/>
</dbReference>